<sequence length="728" mass="82182">MLGRRMHGHDYSLGNFPLLPSAYTYQASSYLSHSHSPLPLYLNGQEAEACIPVALSESSSLDSRVESEGELSEALTIGLKGGCEHSNLNVQSERLLHSCELGLKSDFLTRVQNNLIPPLLATSSGDVAVILNNLNGETRHTNIMGRHCHETEIISLENNHNFDNVSASTSSLPDPRDNNRLRNTNDNTMVNTVRRTTKHALEEEITRREDRAKFELIQLEAREESRDTEPHYNSEGEIYSLGSKLAENASLIHKNRNLLPNRPQGAQTSIFPRKRVDHDSEDEEFIPGPEYPSETDYPEGPEDDDPDSPLGMINNSEKLTTPLSQIEQGEEQQRGSECEEEEEKKESEEEGEIVDSGDAPQNCYTTQYLDVTKLNGTGICGLKNLGNTCFMNSAIQCLSNCPTLTNYFLSERHCVEINDTRSPTKGDLALAFGRLLYKMWTAAPHTSVKPIEVKKLIGQVSSRFSGYRQHDSQEFLRFFLDALHDDLNRVKEEIPYEEIKDIKGESTLNRSLRWWKNYEDRNDSHIKDKFCGQLYSKVICKTCGHESTAFDPFMDLSVPIPKNGNECVKMTDCLDQFTAEETLSGIEQCYCSNCKEHRDSLKTIKLQRLPEVLVIHLKRFSNTRKLGTAVDIPIENLNLEKYCSEDCMNNTECLPGAETSSAKSFDYKLAGVVNHMGSLFGGHYTADCLNHKEGKWYNFNDAMVSNTSTEKISHTNAYVLFYVKQNTY</sequence>
<dbReference type="GO" id="GO:0006508">
    <property type="term" value="P:proteolysis"/>
    <property type="evidence" value="ECO:0007669"/>
    <property type="project" value="UniProtKB-KW"/>
</dbReference>
<dbReference type="PANTHER" id="PTHR21646">
    <property type="entry name" value="UBIQUITIN CARBOXYL-TERMINAL HYDROLASE"/>
    <property type="match status" value="1"/>
</dbReference>
<accession>A0A7S3LRX1</accession>
<feature type="domain" description="USP" evidence="9">
    <location>
        <begin position="380"/>
        <end position="725"/>
    </location>
</feature>
<proteinExistence type="inferred from homology"/>
<evidence type="ECO:0000256" key="3">
    <source>
        <dbReference type="ARBA" id="ARBA00022670"/>
    </source>
</evidence>
<organism evidence="10">
    <name type="scientific">Aplanochytrium stocchinoi</name>
    <dbReference type="NCBI Taxonomy" id="215587"/>
    <lineage>
        <taxon>Eukaryota</taxon>
        <taxon>Sar</taxon>
        <taxon>Stramenopiles</taxon>
        <taxon>Bigyra</taxon>
        <taxon>Labyrinthulomycetes</taxon>
        <taxon>Thraustochytrida</taxon>
        <taxon>Thraustochytriidae</taxon>
        <taxon>Aplanochytrium</taxon>
    </lineage>
</organism>
<evidence type="ECO:0000259" key="9">
    <source>
        <dbReference type="PROSITE" id="PS50235"/>
    </source>
</evidence>
<feature type="compositionally biased region" description="Acidic residues" evidence="8">
    <location>
        <begin position="338"/>
        <end position="355"/>
    </location>
</feature>
<dbReference type="InterPro" id="IPR001394">
    <property type="entry name" value="Peptidase_C19_UCH"/>
</dbReference>
<dbReference type="GO" id="GO:0004843">
    <property type="term" value="F:cysteine-type deubiquitinase activity"/>
    <property type="evidence" value="ECO:0007669"/>
    <property type="project" value="UniProtKB-UniRule"/>
</dbReference>
<comment type="catalytic activity">
    <reaction evidence="1 7">
        <text>Thiol-dependent hydrolysis of ester, thioester, amide, peptide and isopeptide bonds formed by the C-terminal Gly of ubiquitin (a 76-residue protein attached to proteins as an intracellular targeting signal).</text>
        <dbReference type="EC" id="3.4.19.12"/>
    </reaction>
</comment>
<dbReference type="PROSITE" id="PS00972">
    <property type="entry name" value="USP_1"/>
    <property type="match status" value="1"/>
</dbReference>
<feature type="compositionally biased region" description="Polar residues" evidence="8">
    <location>
        <begin position="313"/>
        <end position="326"/>
    </location>
</feature>
<dbReference type="InterPro" id="IPR018200">
    <property type="entry name" value="USP_CS"/>
</dbReference>
<dbReference type="InterPro" id="IPR050185">
    <property type="entry name" value="Ub_carboxyl-term_hydrolase"/>
</dbReference>
<evidence type="ECO:0000256" key="5">
    <source>
        <dbReference type="ARBA" id="ARBA00022801"/>
    </source>
</evidence>
<name>A0A7S3LRX1_9STRA</name>
<evidence type="ECO:0000256" key="8">
    <source>
        <dbReference type="SAM" id="MobiDB-lite"/>
    </source>
</evidence>
<dbReference type="InterPro" id="IPR038765">
    <property type="entry name" value="Papain-like_cys_pep_sf"/>
</dbReference>
<keyword evidence="4 7" id="KW-0833">Ubl conjugation pathway</keyword>
<evidence type="ECO:0000256" key="6">
    <source>
        <dbReference type="ARBA" id="ARBA00022807"/>
    </source>
</evidence>
<comment type="similarity">
    <text evidence="2 7">Belongs to the peptidase C19 family.</text>
</comment>
<dbReference type="PROSITE" id="PS00973">
    <property type="entry name" value="USP_2"/>
    <property type="match status" value="1"/>
</dbReference>
<dbReference type="SUPFAM" id="SSF54001">
    <property type="entry name" value="Cysteine proteinases"/>
    <property type="match status" value="1"/>
</dbReference>
<dbReference type="CDD" id="cd02674">
    <property type="entry name" value="Peptidase_C19R"/>
    <property type="match status" value="1"/>
</dbReference>
<dbReference type="PANTHER" id="PTHR21646:SF24">
    <property type="entry name" value="UBIQUITIN CARBOXYL-TERMINAL HYDROLASE"/>
    <property type="match status" value="1"/>
</dbReference>
<evidence type="ECO:0000313" key="10">
    <source>
        <dbReference type="EMBL" id="CAE0436232.1"/>
    </source>
</evidence>
<reference evidence="10" key="1">
    <citation type="submission" date="2021-01" db="EMBL/GenBank/DDBJ databases">
        <authorList>
            <person name="Corre E."/>
            <person name="Pelletier E."/>
            <person name="Niang G."/>
            <person name="Scheremetjew M."/>
            <person name="Finn R."/>
            <person name="Kale V."/>
            <person name="Holt S."/>
            <person name="Cochrane G."/>
            <person name="Meng A."/>
            <person name="Brown T."/>
            <person name="Cohen L."/>
        </authorList>
    </citation>
    <scope>NUCLEOTIDE SEQUENCE</scope>
    <source>
        <strain evidence="10">GSBS06</strain>
    </source>
</reference>
<evidence type="ECO:0000256" key="7">
    <source>
        <dbReference type="RuleBase" id="RU366025"/>
    </source>
</evidence>
<keyword evidence="3 7" id="KW-0645">Protease</keyword>
<keyword evidence="5 7" id="KW-0378">Hydrolase</keyword>
<dbReference type="Pfam" id="PF00443">
    <property type="entry name" value="UCH"/>
    <property type="match status" value="1"/>
</dbReference>
<evidence type="ECO:0000256" key="1">
    <source>
        <dbReference type="ARBA" id="ARBA00000707"/>
    </source>
</evidence>
<protein>
    <recommendedName>
        <fullName evidence="7">Ubiquitin carboxyl-terminal hydrolase</fullName>
        <ecNumber evidence="7">3.4.19.12</ecNumber>
    </recommendedName>
</protein>
<dbReference type="InterPro" id="IPR028889">
    <property type="entry name" value="USP"/>
</dbReference>
<feature type="compositionally biased region" description="Acidic residues" evidence="8">
    <location>
        <begin position="296"/>
        <end position="307"/>
    </location>
</feature>
<dbReference type="Gene3D" id="3.90.70.10">
    <property type="entry name" value="Cysteine proteinases"/>
    <property type="match status" value="1"/>
</dbReference>
<feature type="region of interest" description="Disordered" evidence="8">
    <location>
        <begin position="255"/>
        <end position="359"/>
    </location>
</feature>
<dbReference type="GO" id="GO:0016579">
    <property type="term" value="P:protein deubiquitination"/>
    <property type="evidence" value="ECO:0007669"/>
    <property type="project" value="InterPro"/>
</dbReference>
<dbReference type="EMBL" id="HBIN01008752">
    <property type="protein sequence ID" value="CAE0436232.1"/>
    <property type="molecule type" value="Transcribed_RNA"/>
</dbReference>
<feature type="region of interest" description="Disordered" evidence="8">
    <location>
        <begin position="165"/>
        <end position="185"/>
    </location>
</feature>
<keyword evidence="6 7" id="KW-0788">Thiol protease</keyword>
<evidence type="ECO:0000256" key="4">
    <source>
        <dbReference type="ARBA" id="ARBA00022786"/>
    </source>
</evidence>
<dbReference type="EC" id="3.4.19.12" evidence="7"/>
<dbReference type="PROSITE" id="PS50235">
    <property type="entry name" value="USP_3"/>
    <property type="match status" value="1"/>
</dbReference>
<gene>
    <name evidence="10" type="ORF">ASTO00021_LOCUS6497</name>
</gene>
<evidence type="ECO:0000256" key="2">
    <source>
        <dbReference type="ARBA" id="ARBA00009085"/>
    </source>
</evidence>
<dbReference type="AlphaFoldDB" id="A0A7S3LRX1"/>